<accession>A0A0C9R4C0</accession>
<keyword evidence="4" id="KW-0819">tRNA processing</keyword>
<evidence type="ECO:0000259" key="7">
    <source>
        <dbReference type="Pfam" id="PF04762"/>
    </source>
</evidence>
<evidence type="ECO:0000256" key="6">
    <source>
        <dbReference type="SAM" id="MobiDB-lite"/>
    </source>
</evidence>
<dbReference type="InterPro" id="IPR056166">
    <property type="entry name" value="TPR_ELP1"/>
</dbReference>
<protein>
    <recommendedName>
        <fullName evidence="5">Elongator complex protein 1</fullName>
    </recommendedName>
</protein>
<comment type="function">
    <text evidence="5">Component of the elongator complex which is required for multiple tRNA modifications, including mcm5U (5-methoxycarbonylmethyl uridine), mcm5s2U (5-methoxycarbonylmethyl-2-thiouridine), and ncm5U (5-carbamoylmethyl uridine). The elongator complex catalyzes formation of carboxymethyluridine in the wobble base at position 34 in tRNAs.</text>
</comment>
<sequence length="1322" mass="151632">MRNLAVLYHSIRGLREAEAGCPELQEALDKQFVCNNDPDSDTLFILEGNRLFFISCKEDIEIAIEKGIDIPSASRTPVGVEHWSDNGLLYCAYSSGELVKVIPKWPFNQEIVANIEEGIKCIKLSPDQEILVLITGIDNVITMMSNLQVLSKVNLHTDQFGERQFITAGWGAKETQFHGTEGKAAAKAKPVIIGKTENDTGTCSVTWRGDGTLFAVTFLNKSDDARHFKVFNREGVLQWTSELTSGLEENLSWKPSGNLLASTQRLPNKHVTALFEKNGLKHREFSLPFLPNETHVKKIIWSPDSEILTIWCQKYHQKETFLQLWTENNYHWYLKQTIPFKEENPLVFFTWSTIPRAKKRLIILTRDNFMIYAFRWSIDRTRGQSDDDKAVVGVVDGDRVLLTAFKVGIMPPPMSHHSVQINGTSNGFFFAPLCLKDTHHWLDSNCLFVNVKNNQLALYLHQDEGPLSYKHFKTFDLEWKVPKVVDERLGYTMHHFVWMRNDLILCSASVEGRSYLCVVEVENLNVERETGRLVVSEALMMDGSIHHIAPTTDLNQAYLIVDSSVLQYTHGEGLTPTEIFLPEPCDHVEVVRIGMRQVLVTLGSRNRLFLDGAEVANNITSICIHSEFLLLTTLQHALVTVKMDELGFSKFSTSTLSIKSWGTDFDENTGLSIRRMERGGSLVNALRKDDKAILQMPRGNLETIQPRSMSLHIIKTHLVSLNYFTVFDIMRKQRINLNLIHDHNPRVFMSTAEKFIDDIKNPCWLNYFISELVEEDVTDTIYRSCYTKEENAVRRDEFEKPDGRKVERICQHLRQIMEKKADKRNLVQPILTCLVKNKQVSGLEAALQKIKEFKSKEGTKEGRQQSADEALKYLLYLVDVNVLYDIALGMYDLDLAKFVASKSQKDPKEYIPYLNNLAQLEEHYRKFKINKDLKRYEAALEHIAYRLDKFDECIDLIVNHTLFVKAVKIFPRETYEYRKVTGIAGEYFLRNKKYREAAVMYHRSGNLERAFECYKISGSWQDAIIASTEMDLNPGEMNKLYKILVRQMVEDRRFCDAAEISLAYLKSEEDAVSLMCQGKEWREASRIAHTYGRLDLIETEVKPGVEEHAAWLLSKISENRGEFLKYKKRLLIVRSEIAKREAEEALAEEDDGAGGDVSDLLSETSSLAGSNTSLSSGSSRSSGRSYRSSKNRRKQEKKVLSIKEGSVYEDLALVRALHTIISTAYSQRKEVVNVNRALLSLYLDETAEKLQNALIDMIEIIEKNIDEIWLRRESEEEENRVNGHRKMNPRKLLESKFTYAPEVSSVNWKLDIFSTIKRTPKL</sequence>
<dbReference type="GO" id="GO:0005634">
    <property type="term" value="C:nucleus"/>
    <property type="evidence" value="ECO:0007669"/>
    <property type="project" value="UniProtKB-SubCell"/>
</dbReference>
<feature type="domain" description="ELP1 first N-terminal beta-propeller" evidence="7">
    <location>
        <begin position="1"/>
        <end position="352"/>
    </location>
</feature>
<dbReference type="Pfam" id="PF23925">
    <property type="entry name" value="A-sol_ELP1"/>
    <property type="match status" value="1"/>
</dbReference>
<keyword evidence="5" id="KW-0539">Nucleus</keyword>
<dbReference type="Pfam" id="PF23878">
    <property type="entry name" value="TPR_ELP1"/>
    <property type="match status" value="1"/>
</dbReference>
<reference evidence="12" key="1">
    <citation type="submission" date="2015-01" db="EMBL/GenBank/DDBJ databases">
        <title>Transcriptome Assembly of Fopius arisanus.</title>
        <authorList>
            <person name="Geib S."/>
        </authorList>
    </citation>
    <scope>NUCLEOTIDE SEQUENCE</scope>
</reference>
<dbReference type="UniPathway" id="UPA00988"/>
<dbReference type="SUPFAM" id="SSF69322">
    <property type="entry name" value="Tricorn protease domain 2"/>
    <property type="match status" value="1"/>
</dbReference>
<feature type="compositionally biased region" description="Basic residues" evidence="6">
    <location>
        <begin position="1187"/>
        <end position="1196"/>
    </location>
</feature>
<dbReference type="InterPro" id="IPR056167">
    <property type="entry name" value="A-sol_ELP1"/>
</dbReference>
<evidence type="ECO:0000259" key="10">
    <source>
        <dbReference type="Pfam" id="PF23925"/>
    </source>
</evidence>
<evidence type="ECO:0000256" key="4">
    <source>
        <dbReference type="ARBA" id="ARBA00022694"/>
    </source>
</evidence>
<evidence type="ECO:0000256" key="5">
    <source>
        <dbReference type="PIRNR" id="PIRNR017233"/>
    </source>
</evidence>
<dbReference type="InterPro" id="IPR056164">
    <property type="entry name" value="Beta-prop_ELP1_1st"/>
</dbReference>
<dbReference type="GO" id="GO:0033588">
    <property type="term" value="C:elongator holoenzyme complex"/>
    <property type="evidence" value="ECO:0007669"/>
    <property type="project" value="InterPro"/>
</dbReference>
<evidence type="ECO:0000256" key="3">
    <source>
        <dbReference type="ARBA" id="ARBA00022490"/>
    </source>
</evidence>
<feature type="compositionally biased region" description="Low complexity" evidence="6">
    <location>
        <begin position="1165"/>
        <end position="1186"/>
    </location>
</feature>
<feature type="domain" description="ELP1 N-terminal second beta-propeller" evidence="8">
    <location>
        <begin position="394"/>
        <end position="683"/>
    </location>
</feature>
<comment type="subcellular location">
    <subcellularLocation>
        <location evidence="5">Cytoplasm</location>
    </subcellularLocation>
    <subcellularLocation>
        <location evidence="5">Nucleus</location>
    </subcellularLocation>
</comment>
<dbReference type="Pfam" id="PF23797">
    <property type="entry name" value="Beta-prop_ELP1_2nd"/>
    <property type="match status" value="1"/>
</dbReference>
<feature type="domain" description="ELP1 alpha-solenoid" evidence="10">
    <location>
        <begin position="707"/>
        <end position="917"/>
    </location>
</feature>
<dbReference type="InterPro" id="IPR006849">
    <property type="entry name" value="Elp1"/>
</dbReference>
<dbReference type="EMBL" id="GBYB01007657">
    <property type="protein sequence ID" value="JAG77424.1"/>
    <property type="molecule type" value="Transcribed_RNA"/>
</dbReference>
<keyword evidence="3 5" id="KW-0963">Cytoplasm</keyword>
<dbReference type="Pfam" id="PF04762">
    <property type="entry name" value="Beta-prop_ELP1_1st"/>
    <property type="match status" value="1"/>
</dbReference>
<organism evidence="12">
    <name type="scientific">Fopius arisanus</name>
    <dbReference type="NCBI Taxonomy" id="64838"/>
    <lineage>
        <taxon>Eukaryota</taxon>
        <taxon>Metazoa</taxon>
        <taxon>Ecdysozoa</taxon>
        <taxon>Arthropoda</taxon>
        <taxon>Hexapoda</taxon>
        <taxon>Insecta</taxon>
        <taxon>Pterygota</taxon>
        <taxon>Neoptera</taxon>
        <taxon>Endopterygota</taxon>
        <taxon>Hymenoptera</taxon>
        <taxon>Apocrita</taxon>
        <taxon>Ichneumonoidea</taxon>
        <taxon>Braconidae</taxon>
        <taxon>Opiinae</taxon>
        <taxon>Fopius</taxon>
    </lineage>
</organism>
<dbReference type="GO" id="GO:0002926">
    <property type="term" value="P:tRNA wobble base 5-methoxycarbonylmethyl-2-thiouridinylation"/>
    <property type="evidence" value="ECO:0007669"/>
    <property type="project" value="TreeGrafter"/>
</dbReference>
<dbReference type="InterPro" id="IPR056169">
    <property type="entry name" value="HB_ELP1"/>
</dbReference>
<evidence type="ECO:0000259" key="11">
    <source>
        <dbReference type="Pfam" id="PF23936"/>
    </source>
</evidence>
<proteinExistence type="inferred from homology"/>
<dbReference type="GO" id="GO:0000049">
    <property type="term" value="F:tRNA binding"/>
    <property type="evidence" value="ECO:0007669"/>
    <property type="project" value="TreeGrafter"/>
</dbReference>
<feature type="domain" description="ELP1 three-helical bundle" evidence="11">
    <location>
        <begin position="1095"/>
        <end position="1268"/>
    </location>
</feature>
<name>A0A0C9R4C0_9HYME</name>
<gene>
    <name evidence="12" type="primary">IKBKAP_1</name>
    <name evidence="12" type="ORF">g.56398</name>
</gene>
<dbReference type="PIRSF" id="PIRSF017233">
    <property type="entry name" value="IKAP"/>
    <property type="match status" value="1"/>
</dbReference>
<dbReference type="Pfam" id="PF23936">
    <property type="entry name" value="HB_ELP1"/>
    <property type="match status" value="1"/>
</dbReference>
<feature type="domain" description="ELP1 TPR" evidence="9">
    <location>
        <begin position="924"/>
        <end position="1086"/>
    </location>
</feature>
<dbReference type="PANTHER" id="PTHR12747">
    <property type="entry name" value="ELONGATOR COMPLEX PROTEIN 1"/>
    <property type="match status" value="1"/>
</dbReference>
<comment type="similarity">
    <text evidence="2 5">Belongs to the ELP1/IKA1 family.</text>
</comment>
<feature type="region of interest" description="Disordered" evidence="6">
    <location>
        <begin position="1165"/>
        <end position="1197"/>
    </location>
</feature>
<evidence type="ECO:0000256" key="1">
    <source>
        <dbReference type="ARBA" id="ARBA00005043"/>
    </source>
</evidence>
<evidence type="ECO:0000259" key="8">
    <source>
        <dbReference type="Pfam" id="PF23797"/>
    </source>
</evidence>
<dbReference type="Gene3D" id="1.25.40.470">
    <property type="match status" value="1"/>
</dbReference>
<evidence type="ECO:0000256" key="2">
    <source>
        <dbReference type="ARBA" id="ARBA00006086"/>
    </source>
</evidence>
<evidence type="ECO:0000259" key="9">
    <source>
        <dbReference type="Pfam" id="PF23878"/>
    </source>
</evidence>
<dbReference type="GO" id="GO:0005829">
    <property type="term" value="C:cytosol"/>
    <property type="evidence" value="ECO:0007669"/>
    <property type="project" value="TreeGrafter"/>
</dbReference>
<evidence type="ECO:0000313" key="12">
    <source>
        <dbReference type="EMBL" id="JAG77424.1"/>
    </source>
</evidence>
<dbReference type="PANTHER" id="PTHR12747:SF0">
    <property type="entry name" value="ELONGATOR COMPLEX PROTEIN 1"/>
    <property type="match status" value="1"/>
</dbReference>
<comment type="pathway">
    <text evidence="1">tRNA modification; 5-methoxycarbonylmethyl-2-thiouridine-tRNA biosynthesis.</text>
</comment>
<dbReference type="InterPro" id="IPR056165">
    <property type="entry name" value="Beta-prop_ELP1_2nd"/>
</dbReference>